<dbReference type="EMBL" id="JAABNR010000001">
    <property type="protein sequence ID" value="NBZ86052.1"/>
    <property type="molecule type" value="Genomic_DNA"/>
</dbReference>
<dbReference type="InterPro" id="IPR000620">
    <property type="entry name" value="EamA_dom"/>
</dbReference>
<feature type="transmembrane region" description="Helical" evidence="6">
    <location>
        <begin position="225"/>
        <end position="245"/>
    </location>
</feature>
<proteinExistence type="inferred from homology"/>
<dbReference type="RefSeq" id="WP_168772858.1">
    <property type="nucleotide sequence ID" value="NZ_JAABNR010000001.1"/>
</dbReference>
<feature type="transmembrane region" description="Helical" evidence="6">
    <location>
        <begin position="128"/>
        <end position="146"/>
    </location>
</feature>
<feature type="transmembrane region" description="Helical" evidence="6">
    <location>
        <begin position="257"/>
        <end position="276"/>
    </location>
</feature>
<feature type="transmembrane region" description="Helical" evidence="6">
    <location>
        <begin position="41"/>
        <end position="63"/>
    </location>
</feature>
<comment type="caution">
    <text evidence="8">The sequence shown here is derived from an EMBL/GenBank/DDBJ whole genome shotgun (WGS) entry which is preliminary data.</text>
</comment>
<evidence type="ECO:0000256" key="4">
    <source>
        <dbReference type="ARBA" id="ARBA00022989"/>
    </source>
</evidence>
<comment type="subcellular location">
    <subcellularLocation>
        <location evidence="1">Membrane</location>
        <topology evidence="1">Multi-pass membrane protein</topology>
    </subcellularLocation>
</comment>
<comment type="similarity">
    <text evidence="2">Belongs to the drug/metabolite transporter (DMT) superfamily. 10 TMS drug/metabolite exporter (DME) (TC 2.A.7.3) family.</text>
</comment>
<name>A0AAE4Y5H5_9RHOB</name>
<keyword evidence="5 6" id="KW-0472">Membrane</keyword>
<feature type="transmembrane region" description="Helical" evidence="6">
    <location>
        <begin position="282"/>
        <end position="300"/>
    </location>
</feature>
<feature type="domain" description="EamA" evidence="7">
    <location>
        <begin position="10"/>
        <end position="142"/>
    </location>
</feature>
<dbReference type="AlphaFoldDB" id="A0AAE4Y5H5"/>
<keyword evidence="3 6" id="KW-0812">Transmembrane</keyword>
<dbReference type="PANTHER" id="PTHR22911:SF6">
    <property type="entry name" value="SOLUTE CARRIER FAMILY 35 MEMBER G1"/>
    <property type="match status" value="1"/>
</dbReference>
<reference evidence="8" key="1">
    <citation type="submission" date="2020-01" db="EMBL/GenBank/DDBJ databases">
        <authorList>
            <person name="Chen W.-M."/>
        </authorList>
    </citation>
    <scope>NUCLEOTIDE SEQUENCE</scope>
    <source>
        <strain evidence="8">CYK-10</strain>
    </source>
</reference>
<dbReference type="InterPro" id="IPR037185">
    <property type="entry name" value="EmrE-like"/>
</dbReference>
<keyword evidence="9" id="KW-1185">Reference proteome</keyword>
<organism evidence="8 9">
    <name type="scientific">Stagnihabitans tardus</name>
    <dbReference type="NCBI Taxonomy" id="2699202"/>
    <lineage>
        <taxon>Bacteria</taxon>
        <taxon>Pseudomonadati</taxon>
        <taxon>Pseudomonadota</taxon>
        <taxon>Alphaproteobacteria</taxon>
        <taxon>Rhodobacterales</taxon>
        <taxon>Paracoccaceae</taxon>
        <taxon>Stagnihabitans</taxon>
    </lineage>
</organism>
<dbReference type="Proteomes" id="UP001193501">
    <property type="component" value="Unassembled WGS sequence"/>
</dbReference>
<dbReference type="Gene3D" id="1.10.3730.20">
    <property type="match status" value="1"/>
</dbReference>
<gene>
    <name evidence="8" type="ORF">GV832_00520</name>
</gene>
<evidence type="ECO:0000259" key="7">
    <source>
        <dbReference type="Pfam" id="PF00892"/>
    </source>
</evidence>
<feature type="transmembrane region" description="Helical" evidence="6">
    <location>
        <begin position="152"/>
        <end position="169"/>
    </location>
</feature>
<dbReference type="SUPFAM" id="SSF103481">
    <property type="entry name" value="Multidrug resistance efflux transporter EmrE"/>
    <property type="match status" value="2"/>
</dbReference>
<evidence type="ECO:0000313" key="8">
    <source>
        <dbReference type="EMBL" id="NBZ86052.1"/>
    </source>
</evidence>
<evidence type="ECO:0000256" key="5">
    <source>
        <dbReference type="ARBA" id="ARBA00023136"/>
    </source>
</evidence>
<keyword evidence="4 6" id="KW-1133">Transmembrane helix</keyword>
<dbReference type="PANTHER" id="PTHR22911">
    <property type="entry name" value="ACYL-MALONYL CONDENSING ENZYME-RELATED"/>
    <property type="match status" value="1"/>
</dbReference>
<evidence type="ECO:0000256" key="1">
    <source>
        <dbReference type="ARBA" id="ARBA00004141"/>
    </source>
</evidence>
<protein>
    <submittedName>
        <fullName evidence="8">EamA family transporter</fullName>
    </submittedName>
</protein>
<feature type="transmembrane region" description="Helical" evidence="6">
    <location>
        <begin position="75"/>
        <end position="95"/>
    </location>
</feature>
<evidence type="ECO:0000256" key="2">
    <source>
        <dbReference type="ARBA" id="ARBA00009853"/>
    </source>
</evidence>
<feature type="transmembrane region" description="Helical" evidence="6">
    <location>
        <begin position="101"/>
        <end position="119"/>
    </location>
</feature>
<evidence type="ECO:0000256" key="3">
    <source>
        <dbReference type="ARBA" id="ARBA00022692"/>
    </source>
</evidence>
<dbReference type="GO" id="GO:0016020">
    <property type="term" value="C:membrane"/>
    <property type="evidence" value="ECO:0007669"/>
    <property type="project" value="UniProtKB-SubCell"/>
</dbReference>
<sequence>MEHSSRKFAAILCLCAGIAIFSVQDLILKLISDRYPLSEAMVLRSLAAIPCLLVLVRVLDGGFPGLISRGWPMMLWRGILNFLAYTAYYLALAALPMATTVALYFTAPLFITLLAVLWLGERVALHRWVALGLGFLGVVIMVRPGALFDPAALLPVFCGLAYALSMVMARRMGQKDSAAAMAFWGNLAFLGCSLGLALAFGSGAMEAGLHPSLSFLTRAWVTPTATDAALMAACGLIAAVGLTLLTQAYRIGASATVAPFEFTFAFWGVLWGWLFFDQLPDGMGWVGMAVIIAAGTYVVTTERADPPGKEVF</sequence>
<feature type="transmembrane region" description="Helical" evidence="6">
    <location>
        <begin position="181"/>
        <end position="205"/>
    </location>
</feature>
<dbReference type="Pfam" id="PF00892">
    <property type="entry name" value="EamA"/>
    <property type="match status" value="1"/>
</dbReference>
<evidence type="ECO:0000256" key="6">
    <source>
        <dbReference type="SAM" id="Phobius"/>
    </source>
</evidence>
<evidence type="ECO:0000313" key="9">
    <source>
        <dbReference type="Proteomes" id="UP001193501"/>
    </source>
</evidence>
<accession>A0AAE4Y5H5</accession>